<feature type="region of interest" description="Disordered" evidence="1">
    <location>
        <begin position="89"/>
        <end position="109"/>
    </location>
</feature>
<accession>A0A5P1FDP7</accession>
<proteinExistence type="predicted"/>
<evidence type="ECO:0000256" key="1">
    <source>
        <dbReference type="SAM" id="MobiDB-lite"/>
    </source>
</evidence>
<evidence type="ECO:0000256" key="2">
    <source>
        <dbReference type="SAM" id="Phobius"/>
    </source>
</evidence>
<reference evidence="4" key="1">
    <citation type="journal article" date="2017" name="Nat. Commun.">
        <title>The asparagus genome sheds light on the origin and evolution of a young Y chromosome.</title>
        <authorList>
            <person name="Harkess A."/>
            <person name="Zhou J."/>
            <person name="Xu C."/>
            <person name="Bowers J.E."/>
            <person name="Van der Hulst R."/>
            <person name="Ayyampalayam S."/>
            <person name="Mercati F."/>
            <person name="Riccardi P."/>
            <person name="McKain M.R."/>
            <person name="Kakrana A."/>
            <person name="Tang H."/>
            <person name="Ray J."/>
            <person name="Groenendijk J."/>
            <person name="Arikit S."/>
            <person name="Mathioni S.M."/>
            <person name="Nakano M."/>
            <person name="Shan H."/>
            <person name="Telgmann-Rauber A."/>
            <person name="Kanno A."/>
            <person name="Yue Z."/>
            <person name="Chen H."/>
            <person name="Li W."/>
            <person name="Chen Y."/>
            <person name="Xu X."/>
            <person name="Zhang Y."/>
            <person name="Luo S."/>
            <person name="Chen H."/>
            <person name="Gao J."/>
            <person name="Mao Z."/>
            <person name="Pires J.C."/>
            <person name="Luo M."/>
            <person name="Kudrna D."/>
            <person name="Wing R.A."/>
            <person name="Meyers B.C."/>
            <person name="Yi K."/>
            <person name="Kong H."/>
            <person name="Lavrijsen P."/>
            <person name="Sunseri F."/>
            <person name="Falavigna A."/>
            <person name="Ye Y."/>
            <person name="Leebens-Mack J.H."/>
            <person name="Chen G."/>
        </authorList>
    </citation>
    <scope>NUCLEOTIDE SEQUENCE [LARGE SCALE GENOMIC DNA]</scope>
    <source>
        <strain evidence="4">cv. DH0086</strain>
    </source>
</reference>
<protein>
    <submittedName>
        <fullName evidence="3">Uncharacterized protein</fullName>
    </submittedName>
</protein>
<organism evidence="3 4">
    <name type="scientific">Asparagus officinalis</name>
    <name type="common">Garden asparagus</name>
    <dbReference type="NCBI Taxonomy" id="4686"/>
    <lineage>
        <taxon>Eukaryota</taxon>
        <taxon>Viridiplantae</taxon>
        <taxon>Streptophyta</taxon>
        <taxon>Embryophyta</taxon>
        <taxon>Tracheophyta</taxon>
        <taxon>Spermatophyta</taxon>
        <taxon>Magnoliopsida</taxon>
        <taxon>Liliopsida</taxon>
        <taxon>Asparagales</taxon>
        <taxon>Asparagaceae</taxon>
        <taxon>Asparagoideae</taxon>
        <taxon>Asparagus</taxon>
    </lineage>
</organism>
<dbReference type="Proteomes" id="UP000243459">
    <property type="component" value="Chromosome 3"/>
</dbReference>
<evidence type="ECO:0000313" key="4">
    <source>
        <dbReference type="Proteomes" id="UP000243459"/>
    </source>
</evidence>
<keyword evidence="2" id="KW-0812">Transmembrane</keyword>
<keyword evidence="2" id="KW-0472">Membrane</keyword>
<dbReference type="EMBL" id="CM007383">
    <property type="protein sequence ID" value="ONK76488.1"/>
    <property type="molecule type" value="Genomic_DNA"/>
</dbReference>
<dbReference type="AlphaFoldDB" id="A0A5P1FDP7"/>
<keyword evidence="4" id="KW-1185">Reference proteome</keyword>
<sequence>MRERGLSGGCGEEERAERAGERGDRWGSGVVVSTAERRRWGGAVLGVWWPSGLSCAGGCLAVLAVLATTELLAGWPDKRLAGREGRRAASEAFDAGSGGKVGLRARGSG</sequence>
<gene>
    <name evidence="3" type="ORF">A4U43_C03F28600</name>
</gene>
<evidence type="ECO:0000313" key="3">
    <source>
        <dbReference type="EMBL" id="ONK76488.1"/>
    </source>
</evidence>
<dbReference type="Gramene" id="ONK76488">
    <property type="protein sequence ID" value="ONK76488"/>
    <property type="gene ID" value="A4U43_C03F28600"/>
</dbReference>
<keyword evidence="2" id="KW-1133">Transmembrane helix</keyword>
<feature type="transmembrane region" description="Helical" evidence="2">
    <location>
        <begin position="47"/>
        <end position="73"/>
    </location>
</feature>
<feature type="compositionally biased region" description="Gly residues" evidence="1">
    <location>
        <begin position="1"/>
        <end position="10"/>
    </location>
</feature>
<name>A0A5P1FDP7_ASPOF</name>
<feature type="compositionally biased region" description="Basic and acidic residues" evidence="1">
    <location>
        <begin position="12"/>
        <end position="25"/>
    </location>
</feature>
<feature type="region of interest" description="Disordered" evidence="1">
    <location>
        <begin position="1"/>
        <end position="27"/>
    </location>
</feature>